<evidence type="ECO:0000313" key="2">
    <source>
        <dbReference type="EMBL" id="KAJ8300790.1"/>
    </source>
</evidence>
<feature type="compositionally biased region" description="Basic and acidic residues" evidence="1">
    <location>
        <begin position="44"/>
        <end position="88"/>
    </location>
</feature>
<reference evidence="2 3" key="1">
    <citation type="submission" date="2022-12" db="EMBL/GenBank/DDBJ databases">
        <title>Chromosome-level genome of Tegillarca granosa.</title>
        <authorList>
            <person name="Kim J."/>
        </authorList>
    </citation>
    <scope>NUCLEOTIDE SEQUENCE [LARGE SCALE GENOMIC DNA]</scope>
    <source>
        <strain evidence="2">Teg-2019</strain>
        <tissue evidence="2">Adductor muscle</tissue>
    </source>
</reference>
<dbReference type="EMBL" id="JARBDR010000919">
    <property type="protein sequence ID" value="KAJ8300790.1"/>
    <property type="molecule type" value="Genomic_DNA"/>
</dbReference>
<dbReference type="Gene3D" id="2.40.70.10">
    <property type="entry name" value="Acid Proteases"/>
    <property type="match status" value="1"/>
</dbReference>
<keyword evidence="3" id="KW-1185">Reference proteome</keyword>
<sequence length="466" mass="52267">MKGCQVKEVRFKNSNTKSNSKKETANDRKADQKQDNPSSCTTENKSEINEVELLKKEKGVDSTGREKAHTLIESKTDNDQDKIPRINDNEPNDISIVRRRKPKDDGAYIEGSVEGIKIIFTADTGATKVYKRISEECRPKLTPTVKLSGPGGDTLKELGKARFNFELDNFKVSEDLIVAEIADDGLLGVDVLQNHSLGPADILLSKGIIRLRGNEINCMQIGIQNKTRKVTVADHIDIPGYSEAVIDVFVKDGDNELDEDEIMIIVPVANLSERYSIIMGRVVVDTRNNATVKVRVKNLYPNTVSINQDAVIGQAETCTILSELFKEEYEGENGNIQSIKQIRSEHCSTVPEQAYCYSESANNSTQRHREQIPEHLCALYESSVERKIQRGEHVELEFKTSKEETEQEISNQNQNNLKTNESKCESLSTRSVVTRSKKNTDIQKHSSHTNPSTDIPVDSNFKNLQL</sequence>
<organism evidence="2 3">
    <name type="scientific">Tegillarca granosa</name>
    <name type="common">Malaysian cockle</name>
    <name type="synonym">Anadara granosa</name>
    <dbReference type="NCBI Taxonomy" id="220873"/>
    <lineage>
        <taxon>Eukaryota</taxon>
        <taxon>Metazoa</taxon>
        <taxon>Spiralia</taxon>
        <taxon>Lophotrochozoa</taxon>
        <taxon>Mollusca</taxon>
        <taxon>Bivalvia</taxon>
        <taxon>Autobranchia</taxon>
        <taxon>Pteriomorphia</taxon>
        <taxon>Arcoida</taxon>
        <taxon>Arcoidea</taxon>
        <taxon>Arcidae</taxon>
        <taxon>Tegillarca</taxon>
    </lineage>
</organism>
<accession>A0ABQ9EBA6</accession>
<feature type="compositionally biased region" description="Basic and acidic residues" evidence="1">
    <location>
        <begin position="1"/>
        <end position="11"/>
    </location>
</feature>
<feature type="compositionally biased region" description="Polar residues" evidence="1">
    <location>
        <begin position="408"/>
        <end position="434"/>
    </location>
</feature>
<dbReference type="InterPro" id="IPR021109">
    <property type="entry name" value="Peptidase_aspartic_dom_sf"/>
</dbReference>
<dbReference type="Proteomes" id="UP001217089">
    <property type="component" value="Unassembled WGS sequence"/>
</dbReference>
<feature type="compositionally biased region" description="Basic and acidic residues" evidence="1">
    <location>
        <begin position="20"/>
        <end position="34"/>
    </location>
</feature>
<evidence type="ECO:0000313" key="3">
    <source>
        <dbReference type="Proteomes" id="UP001217089"/>
    </source>
</evidence>
<protein>
    <submittedName>
        <fullName evidence="2">Uncharacterized protein</fullName>
    </submittedName>
</protein>
<evidence type="ECO:0000256" key="1">
    <source>
        <dbReference type="SAM" id="MobiDB-lite"/>
    </source>
</evidence>
<name>A0ABQ9EBA6_TEGGR</name>
<gene>
    <name evidence="2" type="ORF">KUTeg_022309</name>
</gene>
<dbReference type="SUPFAM" id="SSF50630">
    <property type="entry name" value="Acid proteases"/>
    <property type="match status" value="1"/>
</dbReference>
<proteinExistence type="predicted"/>
<feature type="region of interest" description="Disordered" evidence="1">
    <location>
        <begin position="399"/>
        <end position="466"/>
    </location>
</feature>
<feature type="region of interest" description="Disordered" evidence="1">
    <location>
        <begin position="1"/>
        <end position="90"/>
    </location>
</feature>
<comment type="caution">
    <text evidence="2">The sequence shown here is derived from an EMBL/GenBank/DDBJ whole genome shotgun (WGS) entry which is preliminary data.</text>
</comment>